<sequence>MRVWLVLLFLLPLASAGFFDSITNFFSGGAKKIKEHFTPVSEDKAKDYLQSFGYVPPAGISNGGGLKGAFQDAKSALKAAVKKFQEFAHLNPTGELDETTREKMAAPRCGEPDVQFITSGGSAFKWRKTDLTYSIDNWSPDLPRDQIRRAIAEAYGVWAAVTPLTFREVQAGQGDIKIKFGSGNHGDPWPFDGKGGVLAHATMPENGALHFDEDENWVYMDAKKIAGNSYTDFFAVAIHEGGHTLGLSHSRDETSIMAPFYQKTVDDNGNYVKPTLKSADIRDIQDIYGRGHGTVRPDGGSLPPISNPNHGGVVDIPTSGGGWNPTPRPTTTTTWRPSSGSGGSSGSSGSCPVTVDGIAQLPDGTGYIFSGSKVFEIDARSKRIRTEYSLPQMFPSGPSYVSGAVYNPINSIMLLFQGGRVWGFTYSRLRGRFQLDPEFPKKLPSDISWTPTGAFRAPNGHQVIVGPADQFAVYDEYWNQITLENRMNAYFPNMPSGVKGCLSPSGDFLIGCTLTRAFEYNTRTRTAHPDQRRIREFLGCS</sequence>
<dbReference type="GO" id="GO:0031012">
    <property type="term" value="C:extracellular matrix"/>
    <property type="evidence" value="ECO:0007669"/>
    <property type="project" value="InterPro"/>
</dbReference>
<feature type="compositionally biased region" description="Low complexity" evidence="15">
    <location>
        <begin position="329"/>
        <end position="339"/>
    </location>
</feature>
<dbReference type="InterPro" id="IPR033739">
    <property type="entry name" value="M10A_MMP"/>
</dbReference>
<dbReference type="InterPro" id="IPR018487">
    <property type="entry name" value="Hemopexin-like_repeat"/>
</dbReference>
<dbReference type="GO" id="GO:0030574">
    <property type="term" value="P:collagen catabolic process"/>
    <property type="evidence" value="ECO:0007669"/>
    <property type="project" value="TreeGrafter"/>
</dbReference>
<comment type="cofactor">
    <cofactor evidence="13">
        <name>Ca(2+)</name>
        <dbReference type="ChEBI" id="CHEBI:29108"/>
    </cofactor>
    <text evidence="13">Can bind about 5 Ca(2+) ions per subunit.</text>
</comment>
<keyword evidence="13" id="KW-0106">Calcium</keyword>
<feature type="binding site" evidence="13">
    <location>
        <position position="257"/>
    </location>
    <ligand>
        <name>Zn(2+)</name>
        <dbReference type="ChEBI" id="CHEBI:29105"/>
        <label>2</label>
        <note>catalytic</note>
    </ligand>
</feature>
<feature type="binding site" evidence="13">
    <location>
        <position position="185"/>
    </location>
    <ligand>
        <name>Zn(2+)</name>
        <dbReference type="ChEBI" id="CHEBI:29105"/>
        <label>1</label>
    </ligand>
</feature>
<dbReference type="FunFam" id="3.40.390.10:FF:000064">
    <property type="entry name" value="Matrix metalloproteinase-C"/>
    <property type="match status" value="1"/>
</dbReference>
<evidence type="ECO:0000256" key="7">
    <source>
        <dbReference type="ARBA" id="ARBA00022833"/>
    </source>
</evidence>
<dbReference type="InterPro" id="IPR006026">
    <property type="entry name" value="Peptidase_Metallo"/>
</dbReference>
<keyword evidence="3 12" id="KW-0479">Metal-binding</keyword>
<dbReference type="InterPro" id="IPR036375">
    <property type="entry name" value="Hemopexin-like_dom_sf"/>
</dbReference>
<dbReference type="SMART" id="SM00235">
    <property type="entry name" value="ZnMc"/>
    <property type="match status" value="1"/>
</dbReference>
<feature type="binding site" evidence="13">
    <location>
        <position position="141"/>
    </location>
    <ligand>
        <name>Ca(2+)</name>
        <dbReference type="ChEBI" id="CHEBI:29108"/>
        <label>1</label>
    </ligand>
</feature>
<dbReference type="InterPro" id="IPR021190">
    <property type="entry name" value="Pept_M10A"/>
</dbReference>
<comment type="caution">
    <text evidence="18">The sequence shown here is derived from an EMBL/GenBank/DDBJ whole genome shotgun (WGS) entry which is preliminary data.</text>
</comment>
<keyword evidence="5" id="KW-0677">Repeat</keyword>
<evidence type="ECO:0000256" key="1">
    <source>
        <dbReference type="ARBA" id="ARBA00010370"/>
    </source>
</evidence>
<dbReference type="InterPro" id="IPR024079">
    <property type="entry name" value="MetalloPept_cat_dom_sf"/>
</dbReference>
<feature type="active site" evidence="11">
    <location>
        <position position="240"/>
    </location>
</feature>
<evidence type="ECO:0000256" key="6">
    <source>
        <dbReference type="ARBA" id="ARBA00022801"/>
    </source>
</evidence>
<dbReference type="PANTHER" id="PTHR10201">
    <property type="entry name" value="MATRIX METALLOPROTEINASE"/>
    <property type="match status" value="1"/>
</dbReference>
<keyword evidence="10" id="KW-0325">Glycoprotein</keyword>
<feature type="chain" id="PRO_5043943995" description="Peptidase metallopeptidase domain-containing protein" evidence="16">
    <location>
        <begin position="17"/>
        <end position="541"/>
    </location>
</feature>
<protein>
    <recommendedName>
        <fullName evidence="17">Peptidase metallopeptidase domain-containing protein</fullName>
    </recommendedName>
</protein>
<comment type="cofactor">
    <cofactor evidence="13">
        <name>Zn(2+)</name>
        <dbReference type="ChEBI" id="CHEBI:29105"/>
    </cofactor>
    <text evidence="13">Binds 2 Zn(2+) ions per subunit.</text>
</comment>
<dbReference type="EMBL" id="BTSX01000001">
    <property type="protein sequence ID" value="GMS81197.1"/>
    <property type="molecule type" value="Genomic_DNA"/>
</dbReference>
<evidence type="ECO:0000256" key="2">
    <source>
        <dbReference type="ARBA" id="ARBA00022670"/>
    </source>
</evidence>
<reference evidence="18" key="1">
    <citation type="submission" date="2023-10" db="EMBL/GenBank/DDBJ databases">
        <title>Genome assembly of Pristionchus species.</title>
        <authorList>
            <person name="Yoshida K."/>
            <person name="Sommer R.J."/>
        </authorList>
    </citation>
    <scope>NUCLEOTIDE SEQUENCE</scope>
    <source>
        <strain evidence="18">RS0144</strain>
    </source>
</reference>
<feature type="binding site" evidence="13">
    <location>
        <position position="210"/>
    </location>
    <ligand>
        <name>Zn(2+)</name>
        <dbReference type="ChEBI" id="CHEBI:29105"/>
        <label>1</label>
    </ligand>
</feature>
<evidence type="ECO:0000256" key="15">
    <source>
        <dbReference type="SAM" id="MobiDB-lite"/>
    </source>
</evidence>
<dbReference type="AlphaFoldDB" id="A0AAV5SF20"/>
<dbReference type="SMART" id="SM00120">
    <property type="entry name" value="HX"/>
    <property type="match status" value="2"/>
</dbReference>
<keyword evidence="4 16" id="KW-0732">Signal</keyword>
<feature type="domain" description="Peptidase metallopeptidase" evidence="17">
    <location>
        <begin position="122"/>
        <end position="290"/>
    </location>
</feature>
<organism evidence="18 19">
    <name type="scientific">Pristionchus entomophagus</name>
    <dbReference type="NCBI Taxonomy" id="358040"/>
    <lineage>
        <taxon>Eukaryota</taxon>
        <taxon>Metazoa</taxon>
        <taxon>Ecdysozoa</taxon>
        <taxon>Nematoda</taxon>
        <taxon>Chromadorea</taxon>
        <taxon>Rhabditida</taxon>
        <taxon>Rhabditina</taxon>
        <taxon>Diplogasteromorpha</taxon>
        <taxon>Diplogasteroidea</taxon>
        <taxon>Neodiplogasteridae</taxon>
        <taxon>Pristionchus</taxon>
    </lineage>
</organism>
<dbReference type="Pfam" id="PF00413">
    <property type="entry name" value="Peptidase_M10"/>
    <property type="match status" value="1"/>
</dbReference>
<dbReference type="Proteomes" id="UP001432027">
    <property type="component" value="Unassembled WGS sequence"/>
</dbReference>
<dbReference type="SUPFAM" id="SSF47090">
    <property type="entry name" value="PGBD-like"/>
    <property type="match status" value="1"/>
</dbReference>
<feature type="binding site" description="in inhibited form" evidence="13">
    <location>
        <position position="109"/>
    </location>
    <ligand>
        <name>Zn(2+)</name>
        <dbReference type="ChEBI" id="CHEBI:29105"/>
        <label>2</label>
        <note>catalytic</note>
    </ligand>
</feature>
<feature type="binding site" evidence="13">
    <location>
        <position position="175"/>
    </location>
    <ligand>
        <name>Ca(2+)</name>
        <dbReference type="ChEBI" id="CHEBI:29108"/>
        <label>2</label>
    </ligand>
</feature>
<dbReference type="Gene3D" id="3.40.390.10">
    <property type="entry name" value="Collagenase (Catalytic Domain)"/>
    <property type="match status" value="1"/>
</dbReference>
<feature type="signal peptide" evidence="16">
    <location>
        <begin position="1"/>
        <end position="16"/>
    </location>
</feature>
<evidence type="ECO:0000256" key="8">
    <source>
        <dbReference type="ARBA" id="ARBA00023049"/>
    </source>
</evidence>
<dbReference type="GO" id="GO:0008270">
    <property type="term" value="F:zinc ion binding"/>
    <property type="evidence" value="ECO:0007669"/>
    <property type="project" value="InterPro"/>
</dbReference>
<evidence type="ECO:0000256" key="10">
    <source>
        <dbReference type="ARBA" id="ARBA00023180"/>
    </source>
</evidence>
<feature type="binding site" evidence="13">
    <location>
        <position position="215"/>
    </location>
    <ligand>
        <name>Ca(2+)</name>
        <dbReference type="ChEBI" id="CHEBI:29108"/>
        <label>1</label>
    </ligand>
</feature>
<feature type="binding site" evidence="13">
    <location>
        <position position="212"/>
    </location>
    <ligand>
        <name>Ca(2+)</name>
        <dbReference type="ChEBI" id="CHEBI:29108"/>
        <label>3</label>
    </ligand>
</feature>
<feature type="binding site" evidence="13">
    <location>
        <position position="215"/>
    </location>
    <ligand>
        <name>Ca(2+)</name>
        <dbReference type="ChEBI" id="CHEBI:29108"/>
        <label>3</label>
    </ligand>
</feature>
<feature type="region of interest" description="Disordered" evidence="15">
    <location>
        <begin position="318"/>
        <end position="355"/>
    </location>
</feature>
<feature type="short sequence motif" description="Cysteine switch" evidence="14">
    <location>
        <begin position="107"/>
        <end position="114"/>
    </location>
</feature>
<keyword evidence="8" id="KW-0482">Metalloprotease</keyword>
<dbReference type="PANTHER" id="PTHR10201:SF329">
    <property type="entry name" value="MATRIX METALLOPROTEINASE-C"/>
    <property type="match status" value="1"/>
</dbReference>
<evidence type="ECO:0000256" key="5">
    <source>
        <dbReference type="ARBA" id="ARBA00022737"/>
    </source>
</evidence>
<evidence type="ECO:0000256" key="11">
    <source>
        <dbReference type="PIRSR" id="PIRSR001191-1"/>
    </source>
</evidence>
<dbReference type="PROSITE" id="PS00546">
    <property type="entry name" value="CYSTEINE_SWITCH"/>
    <property type="match status" value="1"/>
</dbReference>
<dbReference type="PRINTS" id="PR00138">
    <property type="entry name" value="MATRIXIN"/>
</dbReference>
<keyword evidence="7 12" id="KW-0862">Zinc</keyword>
<keyword evidence="6" id="KW-0378">Hydrolase</keyword>
<dbReference type="GO" id="GO:0005615">
    <property type="term" value="C:extracellular space"/>
    <property type="evidence" value="ECO:0007669"/>
    <property type="project" value="TreeGrafter"/>
</dbReference>
<evidence type="ECO:0000256" key="9">
    <source>
        <dbReference type="ARBA" id="ARBA00023145"/>
    </source>
</evidence>
<dbReference type="InterPro" id="IPR002477">
    <property type="entry name" value="Peptidoglycan-bd-like"/>
</dbReference>
<proteinExistence type="inferred from homology"/>
<evidence type="ECO:0000259" key="17">
    <source>
        <dbReference type="SMART" id="SM00235"/>
    </source>
</evidence>
<evidence type="ECO:0000256" key="14">
    <source>
        <dbReference type="PIRSR" id="PIRSR621190-5"/>
    </source>
</evidence>
<evidence type="ECO:0000256" key="3">
    <source>
        <dbReference type="ARBA" id="ARBA00022723"/>
    </source>
</evidence>
<feature type="binding site" evidence="12">
    <location>
        <position position="243"/>
    </location>
    <ligand>
        <name>Zn(2+)</name>
        <dbReference type="ChEBI" id="CHEBI:29105"/>
        <label>2</label>
        <note>catalytic</note>
    </ligand>
</feature>
<feature type="binding site" evidence="12">
    <location>
        <position position="249"/>
    </location>
    <ligand>
        <name>Zn(2+)</name>
        <dbReference type="ChEBI" id="CHEBI:29105"/>
        <label>2</label>
        <note>catalytic</note>
    </ligand>
</feature>
<keyword evidence="19" id="KW-1185">Reference proteome</keyword>
<dbReference type="InterPro" id="IPR001818">
    <property type="entry name" value="Pept_M10_metallopeptidase"/>
</dbReference>
<dbReference type="InterPro" id="IPR036365">
    <property type="entry name" value="PGBD-like_sf"/>
</dbReference>
<feature type="binding site" evidence="13">
    <location>
        <position position="192"/>
    </location>
    <ligand>
        <name>Ca(2+)</name>
        <dbReference type="ChEBI" id="CHEBI:29108"/>
        <label>3</label>
    </ligand>
</feature>
<keyword evidence="9" id="KW-0865">Zymogen</keyword>
<feature type="binding site" evidence="13">
    <location>
        <position position="193"/>
    </location>
    <ligand>
        <name>Ca(2+)</name>
        <dbReference type="ChEBI" id="CHEBI:29108"/>
        <label>3</label>
    </ligand>
</feature>
<evidence type="ECO:0000256" key="16">
    <source>
        <dbReference type="SAM" id="SignalP"/>
    </source>
</evidence>
<dbReference type="SUPFAM" id="SSF50923">
    <property type="entry name" value="Hemopexin-like domain"/>
    <property type="match status" value="1"/>
</dbReference>
<dbReference type="CDD" id="cd04278">
    <property type="entry name" value="ZnMc_MMP"/>
    <property type="match status" value="1"/>
</dbReference>
<keyword evidence="2" id="KW-0645">Protease</keyword>
<evidence type="ECO:0000313" key="19">
    <source>
        <dbReference type="Proteomes" id="UP001432027"/>
    </source>
</evidence>
<evidence type="ECO:0000313" key="18">
    <source>
        <dbReference type="EMBL" id="GMS81197.1"/>
    </source>
</evidence>
<gene>
    <name evidence="18" type="ORF">PENTCL1PPCAC_3372</name>
</gene>
<feature type="binding site" evidence="13">
    <location>
        <position position="200"/>
    </location>
    <ligand>
        <name>Zn(2+)</name>
        <dbReference type="ChEBI" id="CHEBI:29105"/>
        <label>1</label>
    </ligand>
</feature>
<feature type="binding site" evidence="12">
    <location>
        <position position="239"/>
    </location>
    <ligand>
        <name>Zn(2+)</name>
        <dbReference type="ChEBI" id="CHEBI:29105"/>
        <label>2</label>
        <note>catalytic</note>
    </ligand>
</feature>
<dbReference type="InterPro" id="IPR021158">
    <property type="entry name" value="Pept_M10A_Zn_BS"/>
</dbReference>
<dbReference type="GO" id="GO:0006508">
    <property type="term" value="P:proteolysis"/>
    <property type="evidence" value="ECO:0007669"/>
    <property type="project" value="UniProtKB-KW"/>
</dbReference>
<evidence type="ECO:0000256" key="12">
    <source>
        <dbReference type="PIRSR" id="PIRSR001191-2"/>
    </source>
</evidence>
<dbReference type="PIRSF" id="PIRSF001191">
    <property type="entry name" value="Peptidase_M10A_matrix"/>
    <property type="match status" value="1"/>
</dbReference>
<comment type="similarity">
    <text evidence="1">Belongs to the peptidase M10A family.</text>
</comment>
<accession>A0AAV5SF20</accession>
<name>A0AAV5SF20_9BILA</name>
<dbReference type="GO" id="GO:0004222">
    <property type="term" value="F:metalloendopeptidase activity"/>
    <property type="evidence" value="ECO:0007669"/>
    <property type="project" value="InterPro"/>
</dbReference>
<dbReference type="SUPFAM" id="SSF55486">
    <property type="entry name" value="Metalloproteases ('zincins'), catalytic domain"/>
    <property type="match status" value="1"/>
</dbReference>
<dbReference type="GO" id="GO:0030198">
    <property type="term" value="P:extracellular matrix organization"/>
    <property type="evidence" value="ECO:0007669"/>
    <property type="project" value="TreeGrafter"/>
</dbReference>
<evidence type="ECO:0000256" key="4">
    <source>
        <dbReference type="ARBA" id="ARBA00022729"/>
    </source>
</evidence>
<feature type="binding site" evidence="13">
    <location>
        <position position="187"/>
    </location>
    <ligand>
        <name>Zn(2+)</name>
        <dbReference type="ChEBI" id="CHEBI:29105"/>
        <label>1</label>
    </ligand>
</feature>
<dbReference type="Gene3D" id="2.110.10.10">
    <property type="entry name" value="Hemopexin-like domain"/>
    <property type="match status" value="1"/>
</dbReference>
<dbReference type="Pfam" id="PF01471">
    <property type="entry name" value="PG_binding_1"/>
    <property type="match status" value="1"/>
</dbReference>
<evidence type="ECO:0000256" key="13">
    <source>
        <dbReference type="PIRSR" id="PIRSR621190-2"/>
    </source>
</evidence>